<dbReference type="PRINTS" id="PR00449">
    <property type="entry name" value="RASTRNSFRMNG"/>
</dbReference>
<name>A0A0A1U4S6_ENTIV</name>
<evidence type="ECO:0000313" key="7">
    <source>
        <dbReference type="EMBL" id="ELP89241.1"/>
    </source>
</evidence>
<evidence type="ECO:0000256" key="3">
    <source>
        <dbReference type="ARBA" id="ARBA00022741"/>
    </source>
</evidence>
<dbReference type="PROSITE" id="PS51419">
    <property type="entry name" value="RAB"/>
    <property type="match status" value="1"/>
</dbReference>
<evidence type="ECO:0000256" key="1">
    <source>
        <dbReference type="ARBA" id="ARBA00010142"/>
    </source>
</evidence>
<evidence type="ECO:0000256" key="2">
    <source>
        <dbReference type="ARBA" id="ARBA00022448"/>
    </source>
</evidence>
<dbReference type="NCBIfam" id="TIGR00231">
    <property type="entry name" value="small_GTP"/>
    <property type="match status" value="1"/>
</dbReference>
<keyword evidence="4" id="KW-0653">Protein transport</keyword>
<keyword evidence="6" id="KW-0449">Lipoprotein</keyword>
<dbReference type="PROSITE" id="PS00675">
    <property type="entry name" value="SIGMA54_INTERACT_1"/>
    <property type="match status" value="1"/>
</dbReference>
<dbReference type="GO" id="GO:0005525">
    <property type="term" value="F:GTP binding"/>
    <property type="evidence" value="ECO:0007669"/>
    <property type="project" value="UniProtKB-KW"/>
</dbReference>
<dbReference type="VEuPathDB" id="AmoebaDB:EIN_487230"/>
<dbReference type="InterPro" id="IPR025662">
    <property type="entry name" value="Sigma_54_int_dom_ATP-bd_1"/>
</dbReference>
<dbReference type="SMART" id="SM00176">
    <property type="entry name" value="RAN"/>
    <property type="match status" value="1"/>
</dbReference>
<comment type="similarity">
    <text evidence="1">Belongs to the small GTPase superfamily. Rho family.</text>
</comment>
<accession>A0A0A1U4S6</accession>
<keyword evidence="5" id="KW-0342">GTP-binding</keyword>
<dbReference type="RefSeq" id="XP_004256012.1">
    <property type="nucleotide sequence ID" value="XM_004255964.1"/>
</dbReference>
<dbReference type="SMART" id="SM00173">
    <property type="entry name" value="RAS"/>
    <property type="match status" value="1"/>
</dbReference>
<dbReference type="EMBL" id="KB206670">
    <property type="protein sequence ID" value="ELP89241.1"/>
    <property type="molecule type" value="Genomic_DNA"/>
</dbReference>
<dbReference type="Gene3D" id="3.40.50.300">
    <property type="entry name" value="P-loop containing nucleotide triphosphate hydrolases"/>
    <property type="match status" value="1"/>
</dbReference>
<dbReference type="SUPFAM" id="SSF52540">
    <property type="entry name" value="P-loop containing nucleoside triphosphate hydrolases"/>
    <property type="match status" value="1"/>
</dbReference>
<dbReference type="SMART" id="SM00175">
    <property type="entry name" value="RAB"/>
    <property type="match status" value="1"/>
</dbReference>
<sequence>MNHNEQSLKVLLVGESGVGKTSITKRLCQDKFDVLYISTVGVDYTPKQTQVDDKTIRLQLWDSAGQERFKNITSCYFRGAHGIMIVYDMTKQKSFDSVVSWFDDIQEKSLGTTPIIYVVGNKSDLTSDVVVDQKQIEAMSKKLSGAKFFYCSAKDGSNITTIFDQLSREMLIEQEKEKAKYTEPDNCLQRGCRFLKCFSF</sequence>
<reference evidence="7 8" key="1">
    <citation type="submission" date="2012-10" db="EMBL/GenBank/DDBJ databases">
        <authorList>
            <person name="Zafar N."/>
            <person name="Inman J."/>
            <person name="Hall N."/>
            <person name="Lorenzi H."/>
            <person name="Caler E."/>
        </authorList>
    </citation>
    <scope>NUCLEOTIDE SEQUENCE [LARGE SCALE GENOMIC DNA]</scope>
    <source>
        <strain evidence="7 8">IP1</strain>
    </source>
</reference>
<keyword evidence="8" id="KW-1185">Reference proteome</keyword>
<dbReference type="InterPro" id="IPR050227">
    <property type="entry name" value="Rab"/>
</dbReference>
<dbReference type="KEGG" id="eiv:EIN_487230"/>
<dbReference type="OMA" id="FKNITSC"/>
<dbReference type="InterPro" id="IPR005225">
    <property type="entry name" value="Small_GTP-bd"/>
</dbReference>
<dbReference type="GeneID" id="14888134"/>
<dbReference type="PROSITE" id="PS51421">
    <property type="entry name" value="RAS"/>
    <property type="match status" value="1"/>
</dbReference>
<dbReference type="PANTHER" id="PTHR47977">
    <property type="entry name" value="RAS-RELATED PROTEIN RAB"/>
    <property type="match status" value="1"/>
</dbReference>
<dbReference type="GO" id="GO:0003924">
    <property type="term" value="F:GTPase activity"/>
    <property type="evidence" value="ECO:0007669"/>
    <property type="project" value="InterPro"/>
</dbReference>
<dbReference type="CDD" id="cd00154">
    <property type="entry name" value="Rab"/>
    <property type="match status" value="1"/>
</dbReference>
<keyword evidence="2" id="KW-0813">Transport</keyword>
<dbReference type="InterPro" id="IPR001806">
    <property type="entry name" value="Small_GTPase"/>
</dbReference>
<proteinExistence type="inferred from homology"/>
<dbReference type="GO" id="GO:0015031">
    <property type="term" value="P:protein transport"/>
    <property type="evidence" value="ECO:0007669"/>
    <property type="project" value="UniProtKB-KW"/>
</dbReference>
<dbReference type="FunFam" id="3.40.50.300:FF:000808">
    <property type="entry name" value="Small GTP-binding protein, putative"/>
    <property type="match status" value="1"/>
</dbReference>
<evidence type="ECO:0000313" key="8">
    <source>
        <dbReference type="Proteomes" id="UP000014680"/>
    </source>
</evidence>
<dbReference type="Proteomes" id="UP000014680">
    <property type="component" value="Unassembled WGS sequence"/>
</dbReference>
<evidence type="ECO:0000256" key="5">
    <source>
        <dbReference type="ARBA" id="ARBA00023134"/>
    </source>
</evidence>
<dbReference type="OrthoDB" id="245989at2759"/>
<organism evidence="7 8">
    <name type="scientific">Entamoeba invadens IP1</name>
    <dbReference type="NCBI Taxonomy" id="370355"/>
    <lineage>
        <taxon>Eukaryota</taxon>
        <taxon>Amoebozoa</taxon>
        <taxon>Evosea</taxon>
        <taxon>Archamoebae</taxon>
        <taxon>Mastigamoebida</taxon>
        <taxon>Entamoebidae</taxon>
        <taxon>Entamoeba</taxon>
    </lineage>
</organism>
<dbReference type="Pfam" id="PF00071">
    <property type="entry name" value="Ras"/>
    <property type="match status" value="1"/>
</dbReference>
<gene>
    <name evidence="7" type="ORF">EIN_487230</name>
</gene>
<dbReference type="SMART" id="SM00174">
    <property type="entry name" value="RHO"/>
    <property type="match status" value="1"/>
</dbReference>
<evidence type="ECO:0000256" key="4">
    <source>
        <dbReference type="ARBA" id="ARBA00022927"/>
    </source>
</evidence>
<evidence type="ECO:0000256" key="6">
    <source>
        <dbReference type="ARBA" id="ARBA00023288"/>
    </source>
</evidence>
<dbReference type="PROSITE" id="PS51420">
    <property type="entry name" value="RHO"/>
    <property type="match status" value="1"/>
</dbReference>
<dbReference type="InterPro" id="IPR027417">
    <property type="entry name" value="P-loop_NTPase"/>
</dbReference>
<dbReference type="AlphaFoldDB" id="A0A0A1U4S6"/>
<protein>
    <submittedName>
        <fullName evidence="7">Uncharacterized protein</fullName>
    </submittedName>
</protein>
<keyword evidence="3" id="KW-0547">Nucleotide-binding</keyword>